<protein>
    <recommendedName>
        <fullName evidence="7">Peptidase M3A/M3B catalytic domain-containing protein</fullName>
    </recommendedName>
</protein>
<keyword evidence="3" id="KW-0479">Metal-binding</keyword>
<evidence type="ECO:0000313" key="8">
    <source>
        <dbReference type="EMBL" id="MPN13230.1"/>
    </source>
</evidence>
<dbReference type="GO" id="GO:0004222">
    <property type="term" value="F:metalloendopeptidase activity"/>
    <property type="evidence" value="ECO:0007669"/>
    <property type="project" value="InterPro"/>
</dbReference>
<evidence type="ECO:0000256" key="6">
    <source>
        <dbReference type="ARBA" id="ARBA00023049"/>
    </source>
</evidence>
<feature type="domain" description="Peptidase M3A/M3B catalytic" evidence="7">
    <location>
        <begin position="7"/>
        <end position="179"/>
    </location>
</feature>
<dbReference type="Gene3D" id="1.10.1370.30">
    <property type="match status" value="1"/>
</dbReference>
<name>A0A645FGY2_9ZZZZ</name>
<dbReference type="GO" id="GO:0006508">
    <property type="term" value="P:proteolysis"/>
    <property type="evidence" value="ECO:0007669"/>
    <property type="project" value="UniProtKB-KW"/>
</dbReference>
<comment type="cofactor">
    <cofactor evidence="1">
        <name>Zn(2+)</name>
        <dbReference type="ChEBI" id="CHEBI:29105"/>
    </cofactor>
</comment>
<evidence type="ECO:0000256" key="1">
    <source>
        <dbReference type="ARBA" id="ARBA00001947"/>
    </source>
</evidence>
<reference evidence="8" key="1">
    <citation type="submission" date="2019-08" db="EMBL/GenBank/DDBJ databases">
        <authorList>
            <person name="Kucharzyk K."/>
            <person name="Murdoch R.W."/>
            <person name="Higgins S."/>
            <person name="Loffler F."/>
        </authorList>
    </citation>
    <scope>NUCLEOTIDE SEQUENCE</scope>
</reference>
<dbReference type="GO" id="GO:0046872">
    <property type="term" value="F:metal ion binding"/>
    <property type="evidence" value="ECO:0007669"/>
    <property type="project" value="UniProtKB-KW"/>
</dbReference>
<dbReference type="AlphaFoldDB" id="A0A645FGY2"/>
<evidence type="ECO:0000259" key="7">
    <source>
        <dbReference type="Pfam" id="PF01432"/>
    </source>
</evidence>
<keyword evidence="6" id="KW-0482">Metalloprotease</keyword>
<keyword evidence="5" id="KW-0862">Zinc</keyword>
<keyword evidence="2" id="KW-0645">Protease</keyword>
<proteinExistence type="predicted"/>
<comment type="caution">
    <text evidence="8">The sequence shown here is derived from an EMBL/GenBank/DDBJ whole genome shotgun (WGS) entry which is preliminary data.</text>
</comment>
<keyword evidence="4" id="KW-0378">Hydrolase</keyword>
<dbReference type="Pfam" id="PF01432">
    <property type="entry name" value="Peptidase_M3"/>
    <property type="match status" value="1"/>
</dbReference>
<organism evidence="8">
    <name type="scientific">bioreactor metagenome</name>
    <dbReference type="NCBI Taxonomy" id="1076179"/>
    <lineage>
        <taxon>unclassified sequences</taxon>
        <taxon>metagenomes</taxon>
        <taxon>ecological metagenomes</taxon>
    </lineage>
</organism>
<evidence type="ECO:0000256" key="3">
    <source>
        <dbReference type="ARBA" id="ARBA00022723"/>
    </source>
</evidence>
<dbReference type="EMBL" id="VSSQ01059716">
    <property type="protein sequence ID" value="MPN13230.1"/>
    <property type="molecule type" value="Genomic_DNA"/>
</dbReference>
<accession>A0A645FGY2</accession>
<evidence type="ECO:0000256" key="4">
    <source>
        <dbReference type="ARBA" id="ARBA00022801"/>
    </source>
</evidence>
<evidence type="ECO:0000256" key="2">
    <source>
        <dbReference type="ARBA" id="ARBA00022670"/>
    </source>
</evidence>
<dbReference type="InterPro" id="IPR001567">
    <property type="entry name" value="Pept_M3A_M3B_dom"/>
</dbReference>
<dbReference type="SUPFAM" id="SSF55486">
    <property type="entry name" value="Metalloproteases ('zincins'), catalytic domain"/>
    <property type="match status" value="1"/>
</dbReference>
<evidence type="ECO:0000256" key="5">
    <source>
        <dbReference type="ARBA" id="ARBA00022833"/>
    </source>
</evidence>
<sequence>MARDIQLLDYRNPTLESCEIHSMSMEFFAWPWAEGFFGNDTKKFYYSHLEGALTFIPYGTMVDHFQHIVYQQPELTPDQRHAEWKKLERLYRPWMKIADLPFYGDGKGWQRQQHIYNSPFYYIDYCLAQAVALQFWSGMQLDRQKTWMNYLALVKKAGTMTFTQLVETAGLESPFGDSGLARVAEVANNFLSAFDKSQIK</sequence>
<gene>
    <name evidence="8" type="ORF">SDC9_160551</name>
</gene>